<evidence type="ECO:0000256" key="6">
    <source>
        <dbReference type="SAM" id="Phobius"/>
    </source>
</evidence>
<dbReference type="EMBL" id="CAJNXB010004157">
    <property type="protein sequence ID" value="CAF3360711.1"/>
    <property type="molecule type" value="Genomic_DNA"/>
</dbReference>
<evidence type="ECO:0000256" key="2">
    <source>
        <dbReference type="ARBA" id="ARBA00006565"/>
    </source>
</evidence>
<comment type="similarity">
    <text evidence="2">Belongs to the DRAM/TMEM150 family.</text>
</comment>
<evidence type="ECO:0000256" key="5">
    <source>
        <dbReference type="ARBA" id="ARBA00023136"/>
    </source>
</evidence>
<gene>
    <name evidence="11" type="ORF">FME351_LOCUS23716</name>
    <name evidence="10" type="ORF">GRG538_LOCUS21940</name>
    <name evidence="9" type="ORF">KIK155_LOCUS10789</name>
    <name evidence="13" type="ORF">QYT958_LOCUS3973</name>
    <name evidence="8" type="ORF">TIS948_LOCUS24147</name>
    <name evidence="15" type="ORF">TOA249_LOCUS19934</name>
    <name evidence="14" type="ORF">TSG867_LOCUS22220</name>
    <name evidence="12" type="ORF">UJA718_LOCUS25566</name>
</gene>
<feature type="transmembrane region" description="Helical" evidence="6">
    <location>
        <begin position="104"/>
        <end position="125"/>
    </location>
</feature>
<evidence type="ECO:0000256" key="4">
    <source>
        <dbReference type="ARBA" id="ARBA00022989"/>
    </source>
</evidence>
<dbReference type="PANTHER" id="PTHR21324">
    <property type="entry name" value="FASTING-INDUCIBLE INTEGRAL MEMBRANE PROTEIN TM6P1-RELATED"/>
    <property type="match status" value="1"/>
</dbReference>
<evidence type="ECO:0000313" key="14">
    <source>
        <dbReference type="EMBL" id="CAF4515979.1"/>
    </source>
</evidence>
<feature type="transmembrane region" description="Helical" evidence="6">
    <location>
        <begin position="69"/>
        <end position="92"/>
    </location>
</feature>
<feature type="transmembrane region" description="Helical" evidence="6">
    <location>
        <begin position="137"/>
        <end position="158"/>
    </location>
</feature>
<dbReference type="GO" id="GO:0005886">
    <property type="term" value="C:plasma membrane"/>
    <property type="evidence" value="ECO:0007669"/>
    <property type="project" value="TreeGrafter"/>
</dbReference>
<dbReference type="Proteomes" id="UP000663838">
    <property type="component" value="Unassembled WGS sequence"/>
</dbReference>
<dbReference type="InterPro" id="IPR019402">
    <property type="entry name" value="CWH43_N"/>
</dbReference>
<name>A0A818Q659_9BILA</name>
<dbReference type="EMBL" id="CAJOBR010000294">
    <property type="protein sequence ID" value="CAF4492455.1"/>
    <property type="molecule type" value="Genomic_DNA"/>
</dbReference>
<comment type="caution">
    <text evidence="11">The sequence shown here is derived from an EMBL/GenBank/DDBJ whole genome shotgun (WGS) entry which is preliminary data.</text>
</comment>
<keyword evidence="3 6" id="KW-0812">Transmembrane</keyword>
<dbReference type="Proteomes" id="UP000663869">
    <property type="component" value="Unassembled WGS sequence"/>
</dbReference>
<keyword evidence="5 6" id="KW-0472">Membrane</keyword>
<dbReference type="Proteomes" id="UP000663825">
    <property type="component" value="Unassembled WGS sequence"/>
</dbReference>
<evidence type="ECO:0000313" key="8">
    <source>
        <dbReference type="EMBL" id="CAF3360711.1"/>
    </source>
</evidence>
<evidence type="ECO:0000313" key="10">
    <source>
        <dbReference type="EMBL" id="CAF3585727.1"/>
    </source>
</evidence>
<accession>A0A818Q659</accession>
<feature type="transmembrane region" description="Helical" evidence="6">
    <location>
        <begin position="17"/>
        <end position="42"/>
    </location>
</feature>
<dbReference type="EMBL" id="CAJNYT010003626">
    <property type="protein sequence ID" value="CAF3585727.1"/>
    <property type="molecule type" value="Genomic_DNA"/>
</dbReference>
<dbReference type="Proteomes" id="UP000663862">
    <property type="component" value="Unassembled WGS sequence"/>
</dbReference>
<dbReference type="AlphaFoldDB" id="A0A818Q659"/>
<reference evidence="11" key="1">
    <citation type="submission" date="2021-02" db="EMBL/GenBank/DDBJ databases">
        <authorList>
            <person name="Nowell W R."/>
        </authorList>
    </citation>
    <scope>NUCLEOTIDE SEQUENCE</scope>
</reference>
<feature type="transmembrane region" description="Helical" evidence="6">
    <location>
        <begin position="209"/>
        <end position="228"/>
    </location>
</feature>
<comment type="subcellular location">
    <subcellularLocation>
        <location evidence="1">Endomembrane system</location>
        <topology evidence="1">Multi-pass membrane protein</topology>
    </subcellularLocation>
</comment>
<evidence type="ECO:0000313" key="9">
    <source>
        <dbReference type="EMBL" id="CAF3430661.1"/>
    </source>
</evidence>
<evidence type="ECO:0000259" key="7">
    <source>
        <dbReference type="Pfam" id="PF10277"/>
    </source>
</evidence>
<dbReference type="PANTHER" id="PTHR21324:SF2">
    <property type="entry name" value="EG:22E5.9 PROTEIN"/>
    <property type="match status" value="1"/>
</dbReference>
<evidence type="ECO:0000313" key="15">
    <source>
        <dbReference type="EMBL" id="CAF4744640.1"/>
    </source>
</evidence>
<evidence type="ECO:0000313" key="13">
    <source>
        <dbReference type="EMBL" id="CAF4492455.1"/>
    </source>
</evidence>
<protein>
    <recommendedName>
        <fullName evidence="7">CWH43-like N-terminal domain-containing protein</fullName>
    </recommendedName>
</protein>
<evidence type="ECO:0000313" key="16">
    <source>
        <dbReference type="Proteomes" id="UP000663869"/>
    </source>
</evidence>
<dbReference type="EMBL" id="CAJOBP010006309">
    <property type="protein sequence ID" value="CAF4489880.1"/>
    <property type="molecule type" value="Genomic_DNA"/>
</dbReference>
<keyword evidence="17" id="KW-1185">Reference proteome</keyword>
<sequence>MTLGTISPSWQHAFFKVLGVFVSIVASLAWLTTIVTLFSLWAEDDFVRYESDDGEVVYISNVGARHKSVFIVGTAITGILFVLTLIFTKLCFDKENRRRFKRSISMASIIFGILSGISLSLLAILDSVNYKIAHYTFTGLFIAFTLLSAIFSIVYRFSRNEVNVAVNIRVVFVSMVTPLVITFVVMSLIKRSDNQTQLKSVAASIEWSIAIFFVSYLAVFALDLLLSINHDLNI</sequence>
<dbReference type="EMBL" id="CAJNYU010003101">
    <property type="protein sequence ID" value="CAF3636382.1"/>
    <property type="molecule type" value="Genomic_DNA"/>
</dbReference>
<keyword evidence="4 6" id="KW-1133">Transmembrane helix</keyword>
<dbReference type="EMBL" id="CAJOBQ010001790">
    <property type="protein sequence ID" value="CAF4515979.1"/>
    <property type="molecule type" value="Genomic_DNA"/>
</dbReference>
<dbReference type="GO" id="GO:0012505">
    <property type="term" value="C:endomembrane system"/>
    <property type="evidence" value="ECO:0007669"/>
    <property type="project" value="UniProtKB-SubCell"/>
</dbReference>
<feature type="domain" description="CWH43-like N-terminal" evidence="7">
    <location>
        <begin position="21"/>
        <end position="224"/>
    </location>
</feature>
<dbReference type="InterPro" id="IPR050911">
    <property type="entry name" value="DRAM/TMEM150_Autophagy_Mod"/>
</dbReference>
<evidence type="ECO:0000256" key="1">
    <source>
        <dbReference type="ARBA" id="ARBA00004127"/>
    </source>
</evidence>
<dbReference type="EMBL" id="CAJNYV010001644">
    <property type="protein sequence ID" value="CAF3430661.1"/>
    <property type="molecule type" value="Genomic_DNA"/>
</dbReference>
<evidence type="ECO:0000256" key="3">
    <source>
        <dbReference type="ARBA" id="ARBA00022692"/>
    </source>
</evidence>
<dbReference type="Proteomes" id="UP000663873">
    <property type="component" value="Unassembled WGS sequence"/>
</dbReference>
<proteinExistence type="inferred from homology"/>
<organism evidence="11 16">
    <name type="scientific">Rotaria socialis</name>
    <dbReference type="NCBI Taxonomy" id="392032"/>
    <lineage>
        <taxon>Eukaryota</taxon>
        <taxon>Metazoa</taxon>
        <taxon>Spiralia</taxon>
        <taxon>Gnathifera</taxon>
        <taxon>Rotifera</taxon>
        <taxon>Eurotatoria</taxon>
        <taxon>Bdelloidea</taxon>
        <taxon>Philodinida</taxon>
        <taxon>Philodinidae</taxon>
        <taxon>Rotaria</taxon>
    </lineage>
</organism>
<dbReference type="Pfam" id="PF10277">
    <property type="entry name" value="Frag1"/>
    <property type="match status" value="1"/>
</dbReference>
<dbReference type="OrthoDB" id="10032492at2759"/>
<feature type="transmembrane region" description="Helical" evidence="6">
    <location>
        <begin position="170"/>
        <end position="189"/>
    </location>
</feature>
<evidence type="ECO:0000313" key="17">
    <source>
        <dbReference type="Proteomes" id="UP000663873"/>
    </source>
</evidence>
<dbReference type="Proteomes" id="UP000663848">
    <property type="component" value="Unassembled WGS sequence"/>
</dbReference>
<dbReference type="EMBL" id="CAJOBS010001594">
    <property type="protein sequence ID" value="CAF4744640.1"/>
    <property type="molecule type" value="Genomic_DNA"/>
</dbReference>
<evidence type="ECO:0000313" key="11">
    <source>
        <dbReference type="EMBL" id="CAF3636382.1"/>
    </source>
</evidence>
<dbReference type="Proteomes" id="UP000663865">
    <property type="component" value="Unassembled WGS sequence"/>
</dbReference>
<dbReference type="Proteomes" id="UP000663872">
    <property type="component" value="Unassembled WGS sequence"/>
</dbReference>
<evidence type="ECO:0000313" key="12">
    <source>
        <dbReference type="EMBL" id="CAF4489880.1"/>
    </source>
</evidence>